<dbReference type="RefSeq" id="WP_133772668.1">
    <property type="nucleotide sequence ID" value="NZ_SNZR01000014.1"/>
</dbReference>
<dbReference type="GO" id="GO:0003677">
    <property type="term" value="F:DNA binding"/>
    <property type="evidence" value="ECO:0007669"/>
    <property type="project" value="UniProtKB-KW"/>
</dbReference>
<dbReference type="Pfam" id="PF03466">
    <property type="entry name" value="LysR_substrate"/>
    <property type="match status" value="1"/>
</dbReference>
<dbReference type="CDD" id="cd08411">
    <property type="entry name" value="PBP2_OxyR"/>
    <property type="match status" value="1"/>
</dbReference>
<keyword evidence="8" id="KW-1185">Reference proteome</keyword>
<sequence>MNIAGLSLRDLEYVVAIDDERHFGRAAQRCNVSQPALSAQVRKLEEALGLALFERTSRKVLPTRSGEVVTRHARRVLAEAQQLLDSAKAERGGRLAGRLALAAIQTLGPYLFPLVLRPLRETLPDLTLVLSEGKTAEIVEGLREGRLDVALVSPPFDESGLTVAPLFREPFLLACPADHALAKAGAIDPAMLAGPDLLLLDEGNCLRDQALAACGTSQAGRHATSLETLRSMVAAGGGYTLLPRLAARAEAGGLVVCRSLEGREWGRVIALAWRSSDPRAEELARLARFFRDHAPEGTLVAEAGV</sequence>
<keyword evidence="4" id="KW-0010">Activator</keyword>
<feature type="domain" description="HTH lysR-type" evidence="6">
    <location>
        <begin position="6"/>
        <end position="63"/>
    </location>
</feature>
<accession>A0A4R7BWV4</accession>
<dbReference type="OrthoDB" id="9775392at2"/>
<dbReference type="PANTHER" id="PTHR30346">
    <property type="entry name" value="TRANSCRIPTIONAL DUAL REGULATOR HCAR-RELATED"/>
    <property type="match status" value="1"/>
</dbReference>
<evidence type="ECO:0000256" key="3">
    <source>
        <dbReference type="ARBA" id="ARBA00023125"/>
    </source>
</evidence>
<evidence type="ECO:0000256" key="1">
    <source>
        <dbReference type="ARBA" id="ARBA00009437"/>
    </source>
</evidence>
<evidence type="ECO:0000256" key="2">
    <source>
        <dbReference type="ARBA" id="ARBA00023015"/>
    </source>
</evidence>
<comment type="caution">
    <text evidence="7">The sequence shown here is derived from an EMBL/GenBank/DDBJ whole genome shotgun (WGS) entry which is preliminary data.</text>
</comment>
<dbReference type="PANTHER" id="PTHR30346:SF26">
    <property type="entry name" value="HYDROGEN PEROXIDE-INDUCIBLE GENES ACTIVATOR"/>
    <property type="match status" value="1"/>
</dbReference>
<keyword evidence="3" id="KW-0238">DNA-binding</keyword>
<evidence type="ECO:0000313" key="8">
    <source>
        <dbReference type="Proteomes" id="UP000295122"/>
    </source>
</evidence>
<dbReference type="PROSITE" id="PS50931">
    <property type="entry name" value="HTH_LYSR"/>
    <property type="match status" value="1"/>
</dbReference>
<dbReference type="SUPFAM" id="SSF46785">
    <property type="entry name" value="Winged helix' DNA-binding domain"/>
    <property type="match status" value="1"/>
</dbReference>
<evidence type="ECO:0000256" key="4">
    <source>
        <dbReference type="ARBA" id="ARBA00023159"/>
    </source>
</evidence>
<dbReference type="FunFam" id="1.10.10.10:FF:000001">
    <property type="entry name" value="LysR family transcriptional regulator"/>
    <property type="match status" value="1"/>
</dbReference>
<proteinExistence type="inferred from homology"/>
<dbReference type="AlphaFoldDB" id="A0A4R7BWV4"/>
<dbReference type="InterPro" id="IPR000847">
    <property type="entry name" value="LysR_HTH_N"/>
</dbReference>
<dbReference type="Gene3D" id="1.10.10.10">
    <property type="entry name" value="Winged helix-like DNA-binding domain superfamily/Winged helix DNA-binding domain"/>
    <property type="match status" value="1"/>
</dbReference>
<dbReference type="InterPro" id="IPR036388">
    <property type="entry name" value="WH-like_DNA-bd_sf"/>
</dbReference>
<evidence type="ECO:0000256" key="5">
    <source>
        <dbReference type="ARBA" id="ARBA00023163"/>
    </source>
</evidence>
<dbReference type="SUPFAM" id="SSF53850">
    <property type="entry name" value="Periplasmic binding protein-like II"/>
    <property type="match status" value="1"/>
</dbReference>
<evidence type="ECO:0000313" key="7">
    <source>
        <dbReference type="EMBL" id="TDR89165.1"/>
    </source>
</evidence>
<comment type="similarity">
    <text evidence="1">Belongs to the LysR transcriptional regulatory family.</text>
</comment>
<dbReference type="InterPro" id="IPR005119">
    <property type="entry name" value="LysR_subst-bd"/>
</dbReference>
<dbReference type="EMBL" id="SNZR01000014">
    <property type="protein sequence ID" value="TDR89165.1"/>
    <property type="molecule type" value="Genomic_DNA"/>
</dbReference>
<protein>
    <submittedName>
        <fullName evidence="7">LysR family hydrogen peroxide-inducible transcriptional activator</fullName>
    </submittedName>
</protein>
<dbReference type="InterPro" id="IPR036390">
    <property type="entry name" value="WH_DNA-bd_sf"/>
</dbReference>
<dbReference type="Gene3D" id="3.40.190.10">
    <property type="entry name" value="Periplasmic binding protein-like II"/>
    <property type="match status" value="2"/>
</dbReference>
<dbReference type="Pfam" id="PF00126">
    <property type="entry name" value="HTH_1"/>
    <property type="match status" value="1"/>
</dbReference>
<evidence type="ECO:0000259" key="6">
    <source>
        <dbReference type="PROSITE" id="PS50931"/>
    </source>
</evidence>
<dbReference type="PRINTS" id="PR00039">
    <property type="entry name" value="HTHLYSR"/>
</dbReference>
<name>A0A4R7BWV4_9HYPH</name>
<organism evidence="7 8">
    <name type="scientific">Enterovirga rhinocerotis</name>
    <dbReference type="NCBI Taxonomy" id="1339210"/>
    <lineage>
        <taxon>Bacteria</taxon>
        <taxon>Pseudomonadati</taxon>
        <taxon>Pseudomonadota</taxon>
        <taxon>Alphaproteobacteria</taxon>
        <taxon>Hyphomicrobiales</taxon>
        <taxon>Methylobacteriaceae</taxon>
        <taxon>Enterovirga</taxon>
    </lineage>
</organism>
<dbReference type="Proteomes" id="UP000295122">
    <property type="component" value="Unassembled WGS sequence"/>
</dbReference>
<dbReference type="GO" id="GO:0032993">
    <property type="term" value="C:protein-DNA complex"/>
    <property type="evidence" value="ECO:0007669"/>
    <property type="project" value="TreeGrafter"/>
</dbReference>
<keyword evidence="2" id="KW-0805">Transcription regulation</keyword>
<gene>
    <name evidence="7" type="ORF">EV668_3654</name>
</gene>
<dbReference type="GO" id="GO:0003700">
    <property type="term" value="F:DNA-binding transcription factor activity"/>
    <property type="evidence" value="ECO:0007669"/>
    <property type="project" value="InterPro"/>
</dbReference>
<reference evidence="7 8" key="1">
    <citation type="submission" date="2019-03" db="EMBL/GenBank/DDBJ databases">
        <title>Genomic Encyclopedia of Type Strains, Phase IV (KMG-IV): sequencing the most valuable type-strain genomes for metagenomic binning, comparative biology and taxonomic classification.</title>
        <authorList>
            <person name="Goeker M."/>
        </authorList>
    </citation>
    <scope>NUCLEOTIDE SEQUENCE [LARGE SCALE GENOMIC DNA]</scope>
    <source>
        <strain evidence="7 8">DSM 25903</strain>
    </source>
</reference>
<keyword evidence="5" id="KW-0804">Transcription</keyword>